<gene>
    <name evidence="1" type="ORF">F444_21372</name>
</gene>
<comment type="caution">
    <text evidence="1">The sequence shown here is derived from an EMBL/GenBank/DDBJ whole genome shotgun (WGS) entry which is preliminary data.</text>
</comment>
<evidence type="ECO:0000313" key="1">
    <source>
        <dbReference type="EMBL" id="ETO60431.1"/>
    </source>
</evidence>
<evidence type="ECO:0000313" key="2">
    <source>
        <dbReference type="Proteomes" id="UP000028582"/>
    </source>
</evidence>
<proteinExistence type="predicted"/>
<dbReference type="AlphaFoldDB" id="A0A080Z1C0"/>
<name>A0A080Z1C0_PHYNI</name>
<reference evidence="1 2" key="1">
    <citation type="submission" date="2013-11" db="EMBL/GenBank/DDBJ databases">
        <title>The Genome Sequence of Phytophthora parasitica P1976.</title>
        <authorList>
            <consortium name="The Broad Institute Genomics Platform"/>
            <person name="Russ C."/>
            <person name="Tyler B."/>
            <person name="Panabieres F."/>
            <person name="Shan W."/>
            <person name="Tripathy S."/>
            <person name="Grunwald N."/>
            <person name="Machado M."/>
            <person name="Johnson C.S."/>
            <person name="Walker B."/>
            <person name="Young S."/>
            <person name="Zeng Q."/>
            <person name="Gargeya S."/>
            <person name="Fitzgerald M."/>
            <person name="Haas B."/>
            <person name="Abouelleil A."/>
            <person name="Allen A.W."/>
            <person name="Alvarado L."/>
            <person name="Arachchi H.M."/>
            <person name="Berlin A.M."/>
            <person name="Chapman S.B."/>
            <person name="Gainer-Dewar J."/>
            <person name="Goldberg J."/>
            <person name="Griggs A."/>
            <person name="Gujja S."/>
            <person name="Hansen M."/>
            <person name="Howarth C."/>
            <person name="Imamovic A."/>
            <person name="Ireland A."/>
            <person name="Larimer J."/>
            <person name="McCowan C."/>
            <person name="Murphy C."/>
            <person name="Pearson M."/>
            <person name="Poon T.W."/>
            <person name="Priest M."/>
            <person name="Roberts A."/>
            <person name="Saif S."/>
            <person name="Shea T."/>
            <person name="Sisk P."/>
            <person name="Sykes S."/>
            <person name="Wortman J."/>
            <person name="Nusbaum C."/>
            <person name="Birren B."/>
        </authorList>
    </citation>
    <scope>NUCLEOTIDE SEQUENCE [LARGE SCALE GENOMIC DNA]</scope>
    <source>
        <strain evidence="1 2">P1976</strain>
    </source>
</reference>
<dbReference type="Proteomes" id="UP000028582">
    <property type="component" value="Unassembled WGS sequence"/>
</dbReference>
<protein>
    <submittedName>
        <fullName evidence="1">Uncharacterized protein</fullName>
    </submittedName>
</protein>
<dbReference type="EMBL" id="ANJA01003937">
    <property type="protein sequence ID" value="ETO60431.1"/>
    <property type="molecule type" value="Genomic_DNA"/>
</dbReference>
<organism evidence="1 2">
    <name type="scientific">Phytophthora nicotianae P1976</name>
    <dbReference type="NCBI Taxonomy" id="1317066"/>
    <lineage>
        <taxon>Eukaryota</taxon>
        <taxon>Sar</taxon>
        <taxon>Stramenopiles</taxon>
        <taxon>Oomycota</taxon>
        <taxon>Peronosporomycetes</taxon>
        <taxon>Peronosporales</taxon>
        <taxon>Peronosporaceae</taxon>
        <taxon>Phytophthora</taxon>
    </lineage>
</organism>
<accession>A0A080Z1C0</accession>
<sequence>MPLAEEITARGEERCHWRKACSAETVGVQSDRTSGVSATSALYVCQSTILKDGKDEDVKKKMSRSRFPLWS</sequence>